<evidence type="ECO:0000256" key="9">
    <source>
        <dbReference type="RuleBase" id="RU365068"/>
    </source>
</evidence>
<feature type="domain" description="Helicase ATP-binding" evidence="11">
    <location>
        <begin position="105"/>
        <end position="366"/>
    </location>
</feature>
<evidence type="ECO:0000256" key="8">
    <source>
        <dbReference type="PROSITE-ProRule" id="PRU00552"/>
    </source>
</evidence>
<dbReference type="Gene3D" id="3.40.50.300">
    <property type="entry name" value="P-loop containing nucleotide triphosphate hydrolases"/>
    <property type="match status" value="2"/>
</dbReference>
<dbReference type="CDD" id="cd18787">
    <property type="entry name" value="SF2_C_DEAD"/>
    <property type="match status" value="1"/>
</dbReference>
<dbReference type="SUPFAM" id="SSF52540">
    <property type="entry name" value="P-loop containing nucleoside triphosphate hydrolases"/>
    <property type="match status" value="1"/>
</dbReference>
<feature type="domain" description="Helicase C-terminal" evidence="12">
    <location>
        <begin position="431"/>
        <end position="576"/>
    </location>
</feature>
<evidence type="ECO:0000256" key="2">
    <source>
        <dbReference type="ARBA" id="ARBA00022741"/>
    </source>
</evidence>
<dbReference type="GO" id="GO:0003743">
    <property type="term" value="F:translation initiation factor activity"/>
    <property type="evidence" value="ECO:0007669"/>
    <property type="project" value="UniProtKB-KW"/>
</dbReference>
<evidence type="ECO:0000256" key="4">
    <source>
        <dbReference type="ARBA" id="ARBA00022806"/>
    </source>
</evidence>
<dbReference type="EMBL" id="HBJA01004067">
    <property type="protein sequence ID" value="CAE0790206.1"/>
    <property type="molecule type" value="Transcribed_RNA"/>
</dbReference>
<keyword evidence="3 9" id="KW-0378">Hydrolase</keyword>
<evidence type="ECO:0000259" key="11">
    <source>
        <dbReference type="PROSITE" id="PS51192"/>
    </source>
</evidence>
<keyword evidence="6 9" id="KW-0694">RNA-binding</keyword>
<dbReference type="InterPro" id="IPR001650">
    <property type="entry name" value="Helicase_C-like"/>
</dbReference>
<accession>A0A7S4C8J9</accession>
<feature type="compositionally biased region" description="Acidic residues" evidence="10">
    <location>
        <begin position="18"/>
        <end position="30"/>
    </location>
</feature>
<feature type="compositionally biased region" description="Acidic residues" evidence="10">
    <location>
        <begin position="38"/>
        <end position="52"/>
    </location>
</feature>
<comment type="domain">
    <text evidence="9">The Q motif is unique to and characteristic of the DEAD box family of RNA helicases and controls ATP binding and hydrolysis.</text>
</comment>
<evidence type="ECO:0000313" key="14">
    <source>
        <dbReference type="EMBL" id="CAE0790206.1"/>
    </source>
</evidence>
<keyword evidence="4 9" id="KW-0347">Helicase</keyword>
<dbReference type="InterPro" id="IPR027417">
    <property type="entry name" value="P-loop_NTPase"/>
</dbReference>
<gene>
    <name evidence="14" type="ORF">EGYM00163_LOCUS1320</name>
</gene>
<comment type="function">
    <text evidence="9">RNA helicase.</text>
</comment>
<evidence type="ECO:0000256" key="3">
    <source>
        <dbReference type="ARBA" id="ARBA00022801"/>
    </source>
</evidence>
<comment type="catalytic activity">
    <reaction evidence="9">
        <text>ATP + H2O = ADP + phosphate + H(+)</text>
        <dbReference type="Rhea" id="RHEA:13065"/>
        <dbReference type="ChEBI" id="CHEBI:15377"/>
        <dbReference type="ChEBI" id="CHEBI:15378"/>
        <dbReference type="ChEBI" id="CHEBI:30616"/>
        <dbReference type="ChEBI" id="CHEBI:43474"/>
        <dbReference type="ChEBI" id="CHEBI:456216"/>
        <dbReference type="EC" id="3.6.4.13"/>
    </reaction>
</comment>
<protein>
    <recommendedName>
        <fullName evidence="9">ATP-dependent RNA helicase</fullName>
        <ecNumber evidence="9">3.6.4.13</ecNumber>
    </recommendedName>
</protein>
<dbReference type="InterPro" id="IPR014001">
    <property type="entry name" value="Helicase_ATP-bd"/>
</dbReference>
<evidence type="ECO:0000259" key="13">
    <source>
        <dbReference type="PROSITE" id="PS51195"/>
    </source>
</evidence>
<organism evidence="14">
    <name type="scientific">Eutreptiella gymnastica</name>
    <dbReference type="NCBI Taxonomy" id="73025"/>
    <lineage>
        <taxon>Eukaryota</taxon>
        <taxon>Discoba</taxon>
        <taxon>Euglenozoa</taxon>
        <taxon>Euglenida</taxon>
        <taxon>Spirocuta</taxon>
        <taxon>Euglenophyceae</taxon>
        <taxon>Eutreptiales</taxon>
        <taxon>Eutreptiaceae</taxon>
        <taxon>Eutreptiella</taxon>
    </lineage>
</organism>
<dbReference type="SMART" id="SM00487">
    <property type="entry name" value="DEXDc"/>
    <property type="match status" value="1"/>
</dbReference>
<evidence type="ECO:0000256" key="7">
    <source>
        <dbReference type="ARBA" id="ARBA00022917"/>
    </source>
</evidence>
<dbReference type="AlphaFoldDB" id="A0A7S4C8J9"/>
<evidence type="ECO:0000256" key="10">
    <source>
        <dbReference type="SAM" id="MobiDB-lite"/>
    </source>
</evidence>
<dbReference type="GO" id="GO:0003723">
    <property type="term" value="F:RNA binding"/>
    <property type="evidence" value="ECO:0007669"/>
    <property type="project" value="UniProtKB-UniRule"/>
</dbReference>
<evidence type="ECO:0000256" key="6">
    <source>
        <dbReference type="ARBA" id="ARBA00022884"/>
    </source>
</evidence>
<name>A0A7S4C8J9_9EUGL</name>
<feature type="region of interest" description="Disordered" evidence="10">
    <location>
        <begin position="1"/>
        <end position="74"/>
    </location>
</feature>
<dbReference type="PROSITE" id="PS51192">
    <property type="entry name" value="HELICASE_ATP_BIND_1"/>
    <property type="match status" value="1"/>
</dbReference>
<dbReference type="Pfam" id="PF00271">
    <property type="entry name" value="Helicase_C"/>
    <property type="match status" value="1"/>
</dbReference>
<dbReference type="PANTHER" id="PTHR24031">
    <property type="entry name" value="RNA HELICASE"/>
    <property type="match status" value="1"/>
</dbReference>
<dbReference type="PROSITE" id="PS51195">
    <property type="entry name" value="Q_MOTIF"/>
    <property type="match status" value="1"/>
</dbReference>
<sequence>MGDEEEEDVEMEVRDFGDKEDEDDEIEDDTHEASADAEPQEEVYDMYQDFEPDNQQASAKDKKKKRQEEDEEEWDWKKAGINPKILKALAENGITSPTPIQKAIMKRAISKGCVLAAAETGSGKTLAFGVPILHHISRDMSFNGDNHETRLMHCLVMTPTRELAMQIREHLASAAKYTGIKCAPIVGGLAEQKQTRILLKGRPHIVIATPGRLNKILEEENIPYMHQSLSLQLKFLVIDEGDRMLEQHHFVDLNNILKRLQDAPADKSWGAVDTIAGILPSDKVRGKAKAQVRTFNSCFEEYDNIEAFMSGSKEGAANKVHYLMPSLEGDASEKARKQKSANKGKIKQLAQRQIYIMSATLTLEAKWKDGTKKIQKWAKGYVNQAYMDALVSRVGLPLKAFKIVDVNPEHKMAETMKEYKMDCSDTNRDLHLYYFLRMYPGRTIVFVNAISSLRRLCGILQLLQVPVFPLHAQMEQRQRLKNLDRFKADDKCIIVATDVVGRGMDIKGVKYVVHYQFPRNTEVYVHRCGRTARAYKPGMAVTLLAPCETSNYKQVCFSLGYRHGLPAMTIDTHFLTSIKPVVQIAVDIDKAQSSRIKKKSKLDWYTQHAAAMDIDLDEELVKDCRVDPYDRKQEDRRLKQMHRALKEALVTPQTIFRGAYLASGSNVKRKEMHMKALSHTISLDEPAEDEAESEESVE</sequence>
<keyword evidence="7" id="KW-0648">Protein biosynthesis</keyword>
<keyword evidence="5 9" id="KW-0067">ATP-binding</keyword>
<feature type="domain" description="DEAD-box RNA helicase Q" evidence="13">
    <location>
        <begin position="74"/>
        <end position="102"/>
    </location>
</feature>
<feature type="short sequence motif" description="Q motif" evidence="8">
    <location>
        <begin position="74"/>
        <end position="102"/>
    </location>
</feature>
<dbReference type="Pfam" id="PF00270">
    <property type="entry name" value="DEAD"/>
    <property type="match status" value="1"/>
</dbReference>
<dbReference type="SMART" id="SM00490">
    <property type="entry name" value="HELICc"/>
    <property type="match status" value="1"/>
</dbReference>
<reference evidence="14" key="1">
    <citation type="submission" date="2021-01" db="EMBL/GenBank/DDBJ databases">
        <authorList>
            <person name="Corre E."/>
            <person name="Pelletier E."/>
            <person name="Niang G."/>
            <person name="Scheremetjew M."/>
            <person name="Finn R."/>
            <person name="Kale V."/>
            <person name="Holt S."/>
            <person name="Cochrane G."/>
            <person name="Meng A."/>
            <person name="Brown T."/>
            <person name="Cohen L."/>
        </authorList>
    </citation>
    <scope>NUCLEOTIDE SEQUENCE</scope>
    <source>
        <strain evidence="14">CCMP1594</strain>
    </source>
</reference>
<keyword evidence="1" id="KW-0396">Initiation factor</keyword>
<evidence type="ECO:0000256" key="5">
    <source>
        <dbReference type="ARBA" id="ARBA00022840"/>
    </source>
</evidence>
<dbReference type="GO" id="GO:0005524">
    <property type="term" value="F:ATP binding"/>
    <property type="evidence" value="ECO:0007669"/>
    <property type="project" value="UniProtKB-UniRule"/>
</dbReference>
<evidence type="ECO:0000259" key="12">
    <source>
        <dbReference type="PROSITE" id="PS51194"/>
    </source>
</evidence>
<dbReference type="PROSITE" id="PS51194">
    <property type="entry name" value="HELICASE_CTER"/>
    <property type="match status" value="1"/>
</dbReference>
<keyword evidence="2 9" id="KW-0547">Nucleotide-binding</keyword>
<dbReference type="InterPro" id="IPR011545">
    <property type="entry name" value="DEAD/DEAH_box_helicase_dom"/>
</dbReference>
<dbReference type="GO" id="GO:0003724">
    <property type="term" value="F:RNA helicase activity"/>
    <property type="evidence" value="ECO:0007669"/>
    <property type="project" value="UniProtKB-EC"/>
</dbReference>
<evidence type="ECO:0000256" key="1">
    <source>
        <dbReference type="ARBA" id="ARBA00022540"/>
    </source>
</evidence>
<dbReference type="EC" id="3.6.4.13" evidence="9"/>
<feature type="compositionally biased region" description="Acidic residues" evidence="10">
    <location>
        <begin position="1"/>
        <end position="10"/>
    </location>
</feature>
<dbReference type="GO" id="GO:0016787">
    <property type="term" value="F:hydrolase activity"/>
    <property type="evidence" value="ECO:0007669"/>
    <property type="project" value="UniProtKB-KW"/>
</dbReference>
<dbReference type="InterPro" id="IPR014014">
    <property type="entry name" value="RNA_helicase_DEAD_Q_motif"/>
</dbReference>
<proteinExistence type="inferred from homology"/>
<comment type="similarity">
    <text evidence="9">Belongs to the DEAD box helicase family.</text>
</comment>